<gene>
    <name evidence="1" type="ORF">METZ01_LOCUS429401</name>
</gene>
<dbReference type="AlphaFoldDB" id="A0A382XZI8"/>
<protein>
    <submittedName>
        <fullName evidence="1">Uncharacterized protein</fullName>
    </submittedName>
</protein>
<feature type="non-terminal residue" evidence="1">
    <location>
        <position position="40"/>
    </location>
</feature>
<dbReference type="EMBL" id="UINC01171798">
    <property type="protein sequence ID" value="SVD76547.1"/>
    <property type="molecule type" value="Genomic_DNA"/>
</dbReference>
<organism evidence="1">
    <name type="scientific">marine metagenome</name>
    <dbReference type="NCBI Taxonomy" id="408172"/>
    <lineage>
        <taxon>unclassified sequences</taxon>
        <taxon>metagenomes</taxon>
        <taxon>ecological metagenomes</taxon>
    </lineage>
</organism>
<accession>A0A382XZI8</accession>
<proteinExistence type="predicted"/>
<sequence length="40" mass="4739">MTDVQECMLRIAGYSDRFSVRPGEEIKFYVNSEFNEDYQA</sequence>
<name>A0A382XZI8_9ZZZZ</name>
<evidence type="ECO:0000313" key="1">
    <source>
        <dbReference type="EMBL" id="SVD76547.1"/>
    </source>
</evidence>
<reference evidence="1" key="1">
    <citation type="submission" date="2018-05" db="EMBL/GenBank/DDBJ databases">
        <authorList>
            <person name="Lanie J.A."/>
            <person name="Ng W.-L."/>
            <person name="Kazmierczak K.M."/>
            <person name="Andrzejewski T.M."/>
            <person name="Davidsen T.M."/>
            <person name="Wayne K.J."/>
            <person name="Tettelin H."/>
            <person name="Glass J.I."/>
            <person name="Rusch D."/>
            <person name="Podicherti R."/>
            <person name="Tsui H.-C.T."/>
            <person name="Winkler M.E."/>
        </authorList>
    </citation>
    <scope>NUCLEOTIDE SEQUENCE</scope>
</reference>